<dbReference type="PANTHER" id="PTHR30302:SF4">
    <property type="entry name" value="HYDROGENASE 3 MATURATION PROTEASE"/>
    <property type="match status" value="1"/>
</dbReference>
<reference evidence="1 2" key="1">
    <citation type="submission" date="2020-04" db="EMBL/GenBank/DDBJ databases">
        <title>Ferrimonas sp. S7 isolated from sea water.</title>
        <authorList>
            <person name="Bae S.S."/>
            <person name="Baek K."/>
        </authorList>
    </citation>
    <scope>NUCLEOTIDE SEQUENCE [LARGE SCALE GENOMIC DNA]</scope>
    <source>
        <strain evidence="1 2">S7</strain>
    </source>
</reference>
<organism evidence="1 2">
    <name type="scientific">Ferrimonas lipolytica</name>
    <dbReference type="NCBI Taxonomy" id="2724191"/>
    <lineage>
        <taxon>Bacteria</taxon>
        <taxon>Pseudomonadati</taxon>
        <taxon>Pseudomonadota</taxon>
        <taxon>Gammaproteobacteria</taxon>
        <taxon>Alteromonadales</taxon>
        <taxon>Ferrimonadaceae</taxon>
        <taxon>Ferrimonas</taxon>
    </lineage>
</organism>
<dbReference type="PANTHER" id="PTHR30302">
    <property type="entry name" value="HYDROGENASE 1 MATURATION PROTEASE"/>
    <property type="match status" value="1"/>
</dbReference>
<dbReference type="NCBIfam" id="TIGR00142">
    <property type="entry name" value="hycI"/>
    <property type="match status" value="1"/>
</dbReference>
<dbReference type="GO" id="GO:0016485">
    <property type="term" value="P:protein processing"/>
    <property type="evidence" value="ECO:0007669"/>
    <property type="project" value="TreeGrafter"/>
</dbReference>
<dbReference type="CDD" id="cd06067">
    <property type="entry name" value="H2MP_MemB-H2evol"/>
    <property type="match status" value="1"/>
</dbReference>
<gene>
    <name evidence="1" type="primary">hycI</name>
    <name evidence="1" type="ORF">HER31_04630</name>
</gene>
<dbReference type="NCBIfam" id="TIGR00072">
    <property type="entry name" value="hydrog_prot"/>
    <property type="match status" value="1"/>
</dbReference>
<dbReference type="InterPro" id="IPR023430">
    <property type="entry name" value="Pept_HybD-like_dom_sf"/>
</dbReference>
<dbReference type="KEGG" id="fes:HER31_04630"/>
<dbReference type="GO" id="GO:0008047">
    <property type="term" value="F:enzyme activator activity"/>
    <property type="evidence" value="ECO:0007669"/>
    <property type="project" value="InterPro"/>
</dbReference>
<dbReference type="Pfam" id="PF01750">
    <property type="entry name" value="HycI"/>
    <property type="match status" value="1"/>
</dbReference>
<dbReference type="GO" id="GO:0004175">
    <property type="term" value="F:endopeptidase activity"/>
    <property type="evidence" value="ECO:0007669"/>
    <property type="project" value="TreeGrafter"/>
</dbReference>
<dbReference type="RefSeq" id="WP_168659500.1">
    <property type="nucleotide sequence ID" value="NZ_CP051180.1"/>
</dbReference>
<dbReference type="AlphaFoldDB" id="A0A6H1UCD4"/>
<accession>A0A6H1UCD4</accession>
<evidence type="ECO:0000313" key="2">
    <source>
        <dbReference type="Proteomes" id="UP000501602"/>
    </source>
</evidence>
<evidence type="ECO:0000313" key="1">
    <source>
        <dbReference type="EMBL" id="QIZ76240.1"/>
    </source>
</evidence>
<dbReference type="PRINTS" id="PR00446">
    <property type="entry name" value="HYDRGNUPTAKE"/>
</dbReference>
<proteinExistence type="predicted"/>
<protein>
    <submittedName>
        <fullName evidence="1">Hydrogenase maturation peptidase HycI</fullName>
        <ecNumber evidence="1">3.4.23.51</ecNumber>
    </submittedName>
</protein>
<keyword evidence="2" id="KW-1185">Reference proteome</keyword>
<dbReference type="Proteomes" id="UP000501602">
    <property type="component" value="Chromosome"/>
</dbReference>
<dbReference type="EC" id="3.4.23.51" evidence="1"/>
<dbReference type="SUPFAM" id="SSF53163">
    <property type="entry name" value="HybD-like"/>
    <property type="match status" value="1"/>
</dbReference>
<dbReference type="InterPro" id="IPR004420">
    <property type="entry name" value="Pept_A31_hyd_mat_HycI"/>
</dbReference>
<dbReference type="InterPro" id="IPR000671">
    <property type="entry name" value="Peptidase_A31"/>
</dbReference>
<keyword evidence="1" id="KW-0378">Hydrolase</keyword>
<sequence length="151" mass="16368">MSNVVLTVGNTMMGDDGAGPLLAQMLNDNPIDGWQVIDGGAMPENVVHQVRRLEPQRVIVVDAADFGEKAGEIRLINPATIAEMFIMSTHALPLNFLIDELKQTVPEVEFIGIQPAIVAFSFPMTDMVKDAVTTVYQTLPAWQPGGSFSTI</sequence>
<name>A0A6H1UCD4_9GAMM</name>
<dbReference type="Gene3D" id="3.40.50.1450">
    <property type="entry name" value="HybD-like"/>
    <property type="match status" value="1"/>
</dbReference>
<dbReference type="EMBL" id="CP051180">
    <property type="protein sequence ID" value="QIZ76240.1"/>
    <property type="molecule type" value="Genomic_DNA"/>
</dbReference>